<reference evidence="4 5" key="1">
    <citation type="submission" date="2018-11" db="EMBL/GenBank/DDBJ databases">
        <authorList>
            <consortium name="Pathogen Informatics"/>
        </authorList>
    </citation>
    <scope>NUCLEOTIDE SEQUENCE [LARGE SCALE GENOMIC DNA]</scope>
</reference>
<dbReference type="InterPro" id="IPR055167">
    <property type="entry name" value="Rootletin-like_CC"/>
</dbReference>
<keyword evidence="1 2" id="KW-0175">Coiled coil</keyword>
<accession>A0A3P7LIP8</accession>
<proteinExistence type="predicted"/>
<feature type="domain" description="Rootletin-like coiled-coil" evidence="3">
    <location>
        <begin position="27"/>
        <end position="146"/>
    </location>
</feature>
<dbReference type="Proteomes" id="UP000281553">
    <property type="component" value="Unassembled WGS sequence"/>
</dbReference>
<evidence type="ECO:0000313" key="4">
    <source>
        <dbReference type="EMBL" id="VDN11777.1"/>
    </source>
</evidence>
<sequence length="184" mass="21101">MVLAWRPDKKPNTELLALGYWILAECESNIAELENMTMRLEEEQKRASTLSTVNGMLRDQMDQAQVQNKFLASENAKLHDELLEMQHSCDRRAAQWQEDEASMNELMSKQHDRLIGLWKEVSSVRRQTAELKIGLQDHINESKSEIGQAMRSCSLAGEKLTNRLKGQIENLKVSWSLSKKDLAC</sequence>
<feature type="coiled-coil region" evidence="2">
    <location>
        <begin position="23"/>
        <end position="81"/>
    </location>
</feature>
<dbReference type="Pfam" id="PF15035">
    <property type="entry name" value="Rootletin"/>
    <property type="match status" value="1"/>
</dbReference>
<organism evidence="4 5">
    <name type="scientific">Dibothriocephalus latus</name>
    <name type="common">Fish tapeworm</name>
    <name type="synonym">Diphyllobothrium latum</name>
    <dbReference type="NCBI Taxonomy" id="60516"/>
    <lineage>
        <taxon>Eukaryota</taxon>
        <taxon>Metazoa</taxon>
        <taxon>Spiralia</taxon>
        <taxon>Lophotrochozoa</taxon>
        <taxon>Platyhelminthes</taxon>
        <taxon>Cestoda</taxon>
        <taxon>Eucestoda</taxon>
        <taxon>Diphyllobothriidea</taxon>
        <taxon>Diphyllobothriidae</taxon>
        <taxon>Dibothriocephalus</taxon>
    </lineage>
</organism>
<evidence type="ECO:0000313" key="5">
    <source>
        <dbReference type="Proteomes" id="UP000281553"/>
    </source>
</evidence>
<protein>
    <recommendedName>
        <fullName evidence="3">Rootletin-like coiled-coil domain-containing protein</fullName>
    </recommendedName>
</protein>
<dbReference type="EMBL" id="UYRU01052239">
    <property type="protein sequence ID" value="VDN11777.1"/>
    <property type="molecule type" value="Genomic_DNA"/>
</dbReference>
<evidence type="ECO:0000256" key="2">
    <source>
        <dbReference type="SAM" id="Coils"/>
    </source>
</evidence>
<evidence type="ECO:0000259" key="3">
    <source>
        <dbReference type="Pfam" id="PF15035"/>
    </source>
</evidence>
<name>A0A3P7LIP8_DIBLA</name>
<gene>
    <name evidence="4" type="ORF">DILT_LOCUS7608</name>
</gene>
<dbReference type="AlphaFoldDB" id="A0A3P7LIP8"/>
<dbReference type="OrthoDB" id="3549872at2759"/>
<evidence type="ECO:0000256" key="1">
    <source>
        <dbReference type="ARBA" id="ARBA00023054"/>
    </source>
</evidence>
<keyword evidence="5" id="KW-1185">Reference proteome</keyword>